<protein>
    <submittedName>
        <fullName evidence="2">Uncharacterized protein</fullName>
    </submittedName>
</protein>
<dbReference type="EMBL" id="HBIJ01004838">
    <property type="protein sequence ID" value="CAE0362657.1"/>
    <property type="molecule type" value="Transcribed_RNA"/>
</dbReference>
<gene>
    <name evidence="2" type="ORF">ALAG00032_LOCUS3398</name>
</gene>
<feature type="compositionally biased region" description="Basic and acidic residues" evidence="1">
    <location>
        <begin position="306"/>
        <end position="318"/>
    </location>
</feature>
<proteinExistence type="predicted"/>
<evidence type="ECO:0000256" key="1">
    <source>
        <dbReference type="SAM" id="MobiDB-lite"/>
    </source>
</evidence>
<accession>A0A7S3NK20</accession>
<name>A0A7S3NK20_9STRA</name>
<evidence type="ECO:0000313" key="2">
    <source>
        <dbReference type="EMBL" id="CAE0362657.1"/>
    </source>
</evidence>
<organism evidence="2">
    <name type="scientific">Aureoumbra lagunensis</name>
    <dbReference type="NCBI Taxonomy" id="44058"/>
    <lineage>
        <taxon>Eukaryota</taxon>
        <taxon>Sar</taxon>
        <taxon>Stramenopiles</taxon>
        <taxon>Ochrophyta</taxon>
        <taxon>Pelagophyceae</taxon>
        <taxon>Pelagomonadales</taxon>
        <taxon>Aureoumbra</taxon>
    </lineage>
</organism>
<feature type="region of interest" description="Disordered" evidence="1">
    <location>
        <begin position="284"/>
        <end position="318"/>
    </location>
</feature>
<reference evidence="2" key="1">
    <citation type="submission" date="2021-01" db="EMBL/GenBank/DDBJ databases">
        <authorList>
            <person name="Corre E."/>
            <person name="Pelletier E."/>
            <person name="Niang G."/>
            <person name="Scheremetjew M."/>
            <person name="Finn R."/>
            <person name="Kale V."/>
            <person name="Holt S."/>
            <person name="Cochrane G."/>
            <person name="Meng A."/>
            <person name="Brown T."/>
            <person name="Cohen L."/>
        </authorList>
    </citation>
    <scope>NUCLEOTIDE SEQUENCE</scope>
    <source>
        <strain evidence="2">CCMP1510</strain>
    </source>
</reference>
<dbReference type="AlphaFoldDB" id="A0A7S3NK20"/>
<sequence>MSAKSPRRESLDDESPLRENIGPLPIELVEKVCTYLYDCEKISQVNCWPVDRVTSRESVREESFTPPISALESDCASYYIRNETYGLVQNVQEIRLGPVRVRGFWTDCLASEMFPHIRVTHTRHRLRKFMCIDEIRSDSALVQYARHCLAFRSTANDELLVYVYRPGDSSASYSLCGHVFPKPRTFVYIPSGATICRRLFRAIKTTIQVRLQLYEFLPLVSCWGHPSPSTYLWVTPNARTNRLPIFTEYQDGTIRRVRRNAVVYNSLPVQTLLTRVDSEVSDNDDHFIHQDDASSSSSSSSAPRDNLQEEKYHHEDEFYVEQHSDTNVFFSSPASTIR</sequence>